<accession>A0ABM1M9G6</accession>
<evidence type="ECO:0000256" key="1">
    <source>
        <dbReference type="ARBA" id="ARBA00008999"/>
    </source>
</evidence>
<dbReference type="GeneID" id="108558729"/>
<feature type="domain" description="Pseudouridine synthase II N-terminal" evidence="2">
    <location>
        <begin position="99"/>
        <end position="229"/>
    </location>
</feature>
<gene>
    <name evidence="4" type="primary">LOC108558729</name>
</gene>
<sequence>MLTTDAALLWRTLKGVICIYKPADTKLSHVRTTIINKLCADLNQLDCRPPIDHVVVEPDEKDCFDVKVVPNLADHPMVVGPRYQANDLPCSWSNFLGTSTSGVLILGLGRRGTSLAKNIRENYPTRAYRIKGVFGQSTDNNYKDGKVVERSTFWHVKLSRLERLLANMQASHQRKMFEMSGVDMQSQTAYDLAIKGPIRPANSKLPLIYGLKCVHFQPPNFTIEVQCVNEYEMYLKTLIHEIGTSLHSTAHCTGLQCIRHSHFTLDDAFLRRHWDLRHLMANMERCNKIISEHGSIVRQENATLQRVQQ</sequence>
<reference evidence="4" key="1">
    <citation type="submission" date="2025-08" db="UniProtKB">
        <authorList>
            <consortium name="RefSeq"/>
        </authorList>
    </citation>
    <scope>IDENTIFICATION</scope>
    <source>
        <tissue evidence="4">Whole Larva</tissue>
    </source>
</reference>
<dbReference type="Pfam" id="PF01509">
    <property type="entry name" value="TruB_N"/>
    <property type="match status" value="1"/>
</dbReference>
<dbReference type="InterPro" id="IPR020103">
    <property type="entry name" value="PsdUridine_synth_cat_dom_sf"/>
</dbReference>
<dbReference type="SUPFAM" id="SSF55120">
    <property type="entry name" value="Pseudouridine synthase"/>
    <property type="match status" value="1"/>
</dbReference>
<name>A0ABM1M9G6_NICVS</name>
<proteinExistence type="inferred from homology"/>
<evidence type="ECO:0000313" key="4">
    <source>
        <dbReference type="RefSeq" id="XP_017771216.1"/>
    </source>
</evidence>
<organism evidence="3 4">
    <name type="scientific">Nicrophorus vespilloides</name>
    <name type="common">Boreal carrion beetle</name>
    <dbReference type="NCBI Taxonomy" id="110193"/>
    <lineage>
        <taxon>Eukaryota</taxon>
        <taxon>Metazoa</taxon>
        <taxon>Ecdysozoa</taxon>
        <taxon>Arthropoda</taxon>
        <taxon>Hexapoda</taxon>
        <taxon>Insecta</taxon>
        <taxon>Pterygota</taxon>
        <taxon>Neoptera</taxon>
        <taxon>Endopterygota</taxon>
        <taxon>Coleoptera</taxon>
        <taxon>Polyphaga</taxon>
        <taxon>Staphyliniformia</taxon>
        <taxon>Silphidae</taxon>
        <taxon>Nicrophorinae</taxon>
        <taxon>Nicrophorus</taxon>
    </lineage>
</organism>
<dbReference type="Proteomes" id="UP000695000">
    <property type="component" value="Unplaced"/>
</dbReference>
<dbReference type="Gene3D" id="3.30.2350.10">
    <property type="entry name" value="Pseudouridine synthase"/>
    <property type="match status" value="1"/>
</dbReference>
<evidence type="ECO:0000313" key="3">
    <source>
        <dbReference type="Proteomes" id="UP000695000"/>
    </source>
</evidence>
<dbReference type="PANTHER" id="PTHR13195">
    <property type="entry name" value="PSEUDOURIDINE SYNTHASE-RELATED"/>
    <property type="match status" value="1"/>
</dbReference>
<comment type="similarity">
    <text evidence="1">Belongs to the pseudouridine synthase TruB family.</text>
</comment>
<protein>
    <submittedName>
        <fullName evidence="4">Probable tRNA pseudouridine synthase 2</fullName>
    </submittedName>
</protein>
<dbReference type="RefSeq" id="XP_017771216.1">
    <property type="nucleotide sequence ID" value="XM_017915727.1"/>
</dbReference>
<dbReference type="InterPro" id="IPR039048">
    <property type="entry name" value="Trub2"/>
</dbReference>
<dbReference type="PANTHER" id="PTHR13195:SF0">
    <property type="entry name" value="PSEUDOURIDYLATE SYNTHASE TRUB2, MITOCHONDRIAL"/>
    <property type="match status" value="1"/>
</dbReference>
<keyword evidence="3" id="KW-1185">Reference proteome</keyword>
<dbReference type="InterPro" id="IPR002501">
    <property type="entry name" value="PsdUridine_synth_N"/>
</dbReference>
<evidence type="ECO:0000259" key="2">
    <source>
        <dbReference type="Pfam" id="PF01509"/>
    </source>
</evidence>